<dbReference type="Proteomes" id="UP001054837">
    <property type="component" value="Unassembled WGS sequence"/>
</dbReference>
<proteinExistence type="predicted"/>
<evidence type="ECO:0000313" key="2">
    <source>
        <dbReference type="Proteomes" id="UP001054837"/>
    </source>
</evidence>
<reference evidence="1 2" key="1">
    <citation type="submission" date="2021-06" db="EMBL/GenBank/DDBJ databases">
        <title>Caerostris darwini draft genome.</title>
        <authorList>
            <person name="Kono N."/>
            <person name="Arakawa K."/>
        </authorList>
    </citation>
    <scope>NUCLEOTIDE SEQUENCE [LARGE SCALE GENOMIC DNA]</scope>
</reference>
<evidence type="ECO:0000313" key="1">
    <source>
        <dbReference type="EMBL" id="GIY50852.1"/>
    </source>
</evidence>
<name>A0AAV4TZL6_9ARAC</name>
<sequence length="162" mass="18041">MALSFAVMAIVGIPLVKTYGFVNFHAFSPKQKGVKTVKLVVVKLFGEKNREKCLLERCTFRLVLIKGLSSRPEFREMSLQHQTSETLSPVMALSSAVMAIVGIPLVKTYNFANFHALSSKAEGSFSVKTVKLEGVKLFGEKNCESVYWMAVPLDSFNKKILF</sequence>
<protein>
    <submittedName>
        <fullName evidence="1">Uncharacterized protein</fullName>
    </submittedName>
</protein>
<dbReference type="AlphaFoldDB" id="A0AAV4TZL6"/>
<gene>
    <name evidence="1" type="ORF">CDAR_177691</name>
</gene>
<accession>A0AAV4TZL6</accession>
<organism evidence="1 2">
    <name type="scientific">Caerostris darwini</name>
    <dbReference type="NCBI Taxonomy" id="1538125"/>
    <lineage>
        <taxon>Eukaryota</taxon>
        <taxon>Metazoa</taxon>
        <taxon>Ecdysozoa</taxon>
        <taxon>Arthropoda</taxon>
        <taxon>Chelicerata</taxon>
        <taxon>Arachnida</taxon>
        <taxon>Araneae</taxon>
        <taxon>Araneomorphae</taxon>
        <taxon>Entelegynae</taxon>
        <taxon>Araneoidea</taxon>
        <taxon>Araneidae</taxon>
        <taxon>Caerostris</taxon>
    </lineage>
</organism>
<comment type="caution">
    <text evidence="1">The sequence shown here is derived from an EMBL/GenBank/DDBJ whole genome shotgun (WGS) entry which is preliminary data.</text>
</comment>
<keyword evidence="2" id="KW-1185">Reference proteome</keyword>
<dbReference type="EMBL" id="BPLQ01010458">
    <property type="protein sequence ID" value="GIY50852.1"/>
    <property type="molecule type" value="Genomic_DNA"/>
</dbReference>